<protein>
    <recommendedName>
        <fullName evidence="3">Oxidoreductase</fullName>
    </recommendedName>
</protein>
<accession>A0ABP9N1P9</accession>
<reference evidence="2" key="1">
    <citation type="journal article" date="2019" name="Int. J. Syst. Evol. Microbiol.">
        <title>The Global Catalogue of Microorganisms (GCM) 10K type strain sequencing project: providing services to taxonomists for standard genome sequencing and annotation.</title>
        <authorList>
            <consortium name="The Broad Institute Genomics Platform"/>
            <consortium name="The Broad Institute Genome Sequencing Center for Infectious Disease"/>
            <person name="Wu L."/>
            <person name="Ma J."/>
        </authorList>
    </citation>
    <scope>NUCLEOTIDE SEQUENCE [LARGE SCALE GENOMIC DNA]</scope>
    <source>
        <strain evidence="2">JCM 18424</strain>
    </source>
</reference>
<sequence>MKIQMVWGFFPFSLESLPYEKFDKKSGYKYAFNSRVGTSDAPQFLGKGEEIITLTGKLLPFVTGGRNAIELLRLQASSGQGFPLIERTGRIHGNYICLNADEVARQFEHTGAPHIVDFSIQFRRVGDDLLGAMGVITSQVGSLL</sequence>
<name>A0ABP9N1P9_9GAMM</name>
<dbReference type="EMBL" id="BAABKE010000015">
    <property type="protein sequence ID" value="GAA5104389.1"/>
    <property type="molecule type" value="Genomic_DNA"/>
</dbReference>
<keyword evidence="2" id="KW-1185">Reference proteome</keyword>
<dbReference type="InterPro" id="IPR009734">
    <property type="entry name" value="Myoviridae_GpU"/>
</dbReference>
<dbReference type="Pfam" id="PF06995">
    <property type="entry name" value="Phage_P2_GpU"/>
    <property type="match status" value="1"/>
</dbReference>
<dbReference type="RefSeq" id="WP_345668245.1">
    <property type="nucleotide sequence ID" value="NZ_BAABKE010000015.1"/>
</dbReference>
<evidence type="ECO:0000313" key="2">
    <source>
        <dbReference type="Proteomes" id="UP001500631"/>
    </source>
</evidence>
<organism evidence="1 2">
    <name type="scientific">Wohlfahrtiimonas larvae</name>
    <dbReference type="NCBI Taxonomy" id="1157986"/>
    <lineage>
        <taxon>Bacteria</taxon>
        <taxon>Pseudomonadati</taxon>
        <taxon>Pseudomonadota</taxon>
        <taxon>Gammaproteobacteria</taxon>
        <taxon>Cardiobacteriales</taxon>
        <taxon>Ignatzschineriaceae</taxon>
        <taxon>Wohlfahrtiimonas</taxon>
    </lineage>
</organism>
<gene>
    <name evidence="1" type="ORF">GCM10023338_23810</name>
</gene>
<dbReference type="Proteomes" id="UP001500631">
    <property type="component" value="Unassembled WGS sequence"/>
</dbReference>
<comment type="caution">
    <text evidence="1">The sequence shown here is derived from an EMBL/GenBank/DDBJ whole genome shotgun (WGS) entry which is preliminary data.</text>
</comment>
<evidence type="ECO:0008006" key="3">
    <source>
        <dbReference type="Google" id="ProtNLM"/>
    </source>
</evidence>
<evidence type="ECO:0000313" key="1">
    <source>
        <dbReference type="EMBL" id="GAA5104389.1"/>
    </source>
</evidence>
<proteinExistence type="predicted"/>